<evidence type="ECO:0000259" key="2">
    <source>
        <dbReference type="Pfam" id="PF07007"/>
    </source>
</evidence>
<accession>A0ABW4KX42</accession>
<dbReference type="Pfam" id="PF07007">
    <property type="entry name" value="LprI"/>
    <property type="match status" value="1"/>
</dbReference>
<protein>
    <submittedName>
        <fullName evidence="3">Lysozyme inhibitor LprI family protein</fullName>
    </submittedName>
</protein>
<proteinExistence type="predicted"/>
<evidence type="ECO:0000313" key="4">
    <source>
        <dbReference type="Proteomes" id="UP001597304"/>
    </source>
</evidence>
<organism evidence="3 4">
    <name type="scientific">Ottowia flava</name>
    <dbReference type="NCBI Taxonomy" id="2675430"/>
    <lineage>
        <taxon>Bacteria</taxon>
        <taxon>Pseudomonadati</taxon>
        <taxon>Pseudomonadota</taxon>
        <taxon>Betaproteobacteria</taxon>
        <taxon>Burkholderiales</taxon>
        <taxon>Comamonadaceae</taxon>
        <taxon>Ottowia</taxon>
    </lineage>
</organism>
<gene>
    <name evidence="3" type="ORF">ACFSF0_14170</name>
</gene>
<dbReference type="Gene3D" id="1.20.1270.180">
    <property type="match status" value="1"/>
</dbReference>
<feature type="domain" description="Lysozyme inhibitor LprI-like N-terminal" evidence="2">
    <location>
        <begin position="48"/>
        <end position="139"/>
    </location>
</feature>
<keyword evidence="4" id="KW-1185">Reference proteome</keyword>
<dbReference type="EMBL" id="JBHUEJ010000033">
    <property type="protein sequence ID" value="MFD1711759.1"/>
    <property type="molecule type" value="Genomic_DNA"/>
</dbReference>
<dbReference type="PANTHER" id="PTHR39176:SF1">
    <property type="entry name" value="PERIPLASMIC PROTEIN"/>
    <property type="match status" value="1"/>
</dbReference>
<feature type="signal peptide" evidence="1">
    <location>
        <begin position="1"/>
        <end position="36"/>
    </location>
</feature>
<sequence>MALYFPAPPTRKWARCSASAAAFACLLGAFSAAAHADDSDYSASYRSCMDKASGVTASMIDCIGVELQRQDQRLNAAYRQFQQTLKPARRQQLQAVQREWLQYRQANCRFQGDPDGGTAARVAGNACVLAMTATRARELEQMMPVR</sequence>
<name>A0ABW4KX42_9BURK</name>
<keyword evidence="1" id="KW-0732">Signal</keyword>
<feature type="chain" id="PRO_5047187357" evidence="1">
    <location>
        <begin position="37"/>
        <end position="146"/>
    </location>
</feature>
<comment type="caution">
    <text evidence="3">The sequence shown here is derived from an EMBL/GenBank/DDBJ whole genome shotgun (WGS) entry which is preliminary data.</text>
</comment>
<evidence type="ECO:0000256" key="1">
    <source>
        <dbReference type="SAM" id="SignalP"/>
    </source>
</evidence>
<dbReference type="PANTHER" id="PTHR39176">
    <property type="entry name" value="PERIPLASMIC PROTEIN-RELATED"/>
    <property type="match status" value="1"/>
</dbReference>
<reference evidence="4" key="1">
    <citation type="journal article" date="2019" name="Int. J. Syst. Evol. Microbiol.">
        <title>The Global Catalogue of Microorganisms (GCM) 10K type strain sequencing project: providing services to taxonomists for standard genome sequencing and annotation.</title>
        <authorList>
            <consortium name="The Broad Institute Genomics Platform"/>
            <consortium name="The Broad Institute Genome Sequencing Center for Infectious Disease"/>
            <person name="Wu L."/>
            <person name="Ma J."/>
        </authorList>
    </citation>
    <scope>NUCLEOTIDE SEQUENCE [LARGE SCALE GENOMIC DNA]</scope>
    <source>
        <strain evidence="4">LMG 29247</strain>
    </source>
</reference>
<dbReference type="Proteomes" id="UP001597304">
    <property type="component" value="Unassembled WGS sequence"/>
</dbReference>
<evidence type="ECO:0000313" key="3">
    <source>
        <dbReference type="EMBL" id="MFD1711759.1"/>
    </source>
</evidence>
<dbReference type="InterPro" id="IPR009739">
    <property type="entry name" value="LprI-like_N"/>
</dbReference>
<dbReference type="RefSeq" id="WP_147914291.1">
    <property type="nucleotide sequence ID" value="NZ_JBHUEJ010000033.1"/>
</dbReference>